<accession>A0ABY6MNE3</accession>
<dbReference type="InterPro" id="IPR006827">
    <property type="entry name" value="Lant_deHydtase_N"/>
</dbReference>
<dbReference type="NCBIfam" id="TIGR03891">
    <property type="entry name" value="thiopep_ocin"/>
    <property type="match status" value="1"/>
</dbReference>
<feature type="domain" description="Lantibiotic dehydratase N-terminal" evidence="1">
    <location>
        <begin position="369"/>
        <end position="543"/>
    </location>
</feature>
<organism evidence="3 4">
    <name type="scientific">Algoriphagus halophytocola</name>
    <dbReference type="NCBI Taxonomy" id="2991499"/>
    <lineage>
        <taxon>Bacteria</taxon>
        <taxon>Pseudomonadati</taxon>
        <taxon>Bacteroidota</taxon>
        <taxon>Cytophagia</taxon>
        <taxon>Cytophagales</taxon>
        <taxon>Cyclobacteriaceae</taxon>
        <taxon>Algoriphagus</taxon>
    </lineage>
</organism>
<dbReference type="Pfam" id="PF04738">
    <property type="entry name" value="Lant_dehydr_N"/>
    <property type="match status" value="2"/>
</dbReference>
<keyword evidence="4" id="KW-1185">Reference proteome</keyword>
<dbReference type="EMBL" id="CP110226">
    <property type="protein sequence ID" value="UZD23917.1"/>
    <property type="molecule type" value="Genomic_DNA"/>
</dbReference>
<evidence type="ECO:0000313" key="3">
    <source>
        <dbReference type="EMBL" id="UZD23917.1"/>
    </source>
</evidence>
<feature type="domain" description="Lantibiotic dehydratase N-terminal" evidence="1">
    <location>
        <begin position="26"/>
        <end position="86"/>
    </location>
</feature>
<evidence type="ECO:0000313" key="4">
    <source>
        <dbReference type="Proteomes" id="UP001163156"/>
    </source>
</evidence>
<name>A0ABY6MNE3_9BACT</name>
<proteinExistence type="predicted"/>
<sequence length="859" mass="100839">MDFLYRMHLVDFDPMDKGEIQKNWNWIKEAIRLSSDSLFQEIEKKQFDSLSFATQAKIHKYLLRGRYRATPFGLWAGVGLGRWGDCNQVDHPLAYSPIENEKYLNHKQQPKLTGRFRLAPGLKEYTSQVQFWSYCSKEEGWRISYLDKNPLILILLSYFKKSEILHFSNFQKFFNTSNIQELSTLWEMLLESGIIIREGFPEVESNPVSIGFDVRIKSKMTLSQGIHKKLESLISEIGNLFVPVESEYLRNFKSWFVQSYDDRFVPLSLLAHQQDFFSHGAALTDRGEHLYKDLPAILWDDKEELDLSVFIDKKPTDLHHLQIAFKLMGGKDIYIENFVCNRPFAYSGRFSLDAEIKNWTVDNIESCTASSMRADVILFETSKSNHISRHDNVFHYSIYPFGTGIKNNHLGVDDLLLGIRDKRLVLFSVKLNKEILPVVQHPLNPDQISHTLSRLIWEIGNQDQHRFLLYQHPSFQKASYTPRLSWRGITLQGRKWVIKSGDFSDKNALIKFLKQSGIPCHIIAGHLDRELLLNWRRTLELDFLWEELNRIREITIFECPWKENSPFKTKTDHHLYPQIIYSRKGNGHNHPKIDFLNRISSPDERWIYLRIAVKESGILPLLLKPLPSILNHIKSRFPIQKWYFLIYTTSQPEIRLRVLTEGKTEKWAVESELTKSLMESGWVDQVNASLYYPEYDKYALMDADMSVSESIFHLESEVVLLGNDEYQIKPIITWENATRQYWIIETYYNVIQICGKTEEFLAYYKRLVKDIPIQERKDLNKSVNPSAQSCKSVPMAFFKSEFSKIEDIPEEVLMRIIPNHLHMCCNRSFPYETAMYERQVIYGLYKKLGKFIYGRLNSL</sequence>
<evidence type="ECO:0000259" key="1">
    <source>
        <dbReference type="Pfam" id="PF04738"/>
    </source>
</evidence>
<dbReference type="InterPro" id="IPR023809">
    <property type="entry name" value="Thiopep_bacteriocin_synth_dom"/>
</dbReference>
<dbReference type="Proteomes" id="UP001163156">
    <property type="component" value="Chromosome"/>
</dbReference>
<dbReference type="RefSeq" id="WP_264810628.1">
    <property type="nucleotide sequence ID" value="NZ_CP110226.1"/>
</dbReference>
<dbReference type="Pfam" id="PF14028">
    <property type="entry name" value="Lant_dehydr_C"/>
    <property type="match status" value="1"/>
</dbReference>
<feature type="domain" description="Thiopeptide-type bacteriocin biosynthesis" evidence="2">
    <location>
        <begin position="606"/>
        <end position="846"/>
    </location>
</feature>
<evidence type="ECO:0000259" key="2">
    <source>
        <dbReference type="Pfam" id="PF14028"/>
    </source>
</evidence>
<protein>
    <submittedName>
        <fullName evidence="3">Lantibiotic dehydratase</fullName>
    </submittedName>
</protein>
<gene>
    <name evidence="3" type="ORF">OM944_05350</name>
</gene>
<reference evidence="3" key="1">
    <citation type="submission" date="2022-10" db="EMBL/GenBank/DDBJ databases">
        <title>Algoriphagus sp. a novel bacteria isolate from halophytes salicornia europaea.</title>
        <authorList>
            <person name="Peng Y."/>
            <person name="Jiang L."/>
            <person name="Lee J."/>
        </authorList>
    </citation>
    <scope>NUCLEOTIDE SEQUENCE</scope>
    <source>
        <strain evidence="3">TR-M5</strain>
    </source>
</reference>